<organism evidence="2 3">
    <name type="scientific">Allomyces macrogynus (strain ATCC 38327)</name>
    <name type="common">Allomyces javanicus var. macrogynus</name>
    <dbReference type="NCBI Taxonomy" id="578462"/>
    <lineage>
        <taxon>Eukaryota</taxon>
        <taxon>Fungi</taxon>
        <taxon>Fungi incertae sedis</taxon>
        <taxon>Blastocladiomycota</taxon>
        <taxon>Blastocladiomycetes</taxon>
        <taxon>Blastocladiales</taxon>
        <taxon>Blastocladiaceae</taxon>
        <taxon>Allomyces</taxon>
    </lineage>
</organism>
<dbReference type="OMA" id="LMADYKF"/>
<evidence type="ECO:0000313" key="3">
    <source>
        <dbReference type="Proteomes" id="UP000054350"/>
    </source>
</evidence>
<accession>A0A0L0SA79</accession>
<reference evidence="3" key="2">
    <citation type="submission" date="2009-11" db="EMBL/GenBank/DDBJ databases">
        <title>The Genome Sequence of Allomyces macrogynus strain ATCC 38327.</title>
        <authorList>
            <consortium name="The Broad Institute Genome Sequencing Platform"/>
            <person name="Russ C."/>
            <person name="Cuomo C."/>
            <person name="Shea T."/>
            <person name="Young S.K."/>
            <person name="Zeng Q."/>
            <person name="Koehrsen M."/>
            <person name="Haas B."/>
            <person name="Borodovsky M."/>
            <person name="Guigo R."/>
            <person name="Alvarado L."/>
            <person name="Berlin A."/>
            <person name="Borenstein D."/>
            <person name="Chen Z."/>
            <person name="Engels R."/>
            <person name="Freedman E."/>
            <person name="Gellesch M."/>
            <person name="Goldberg J."/>
            <person name="Griggs A."/>
            <person name="Gujja S."/>
            <person name="Heiman D."/>
            <person name="Hepburn T."/>
            <person name="Howarth C."/>
            <person name="Jen D."/>
            <person name="Larson L."/>
            <person name="Lewis B."/>
            <person name="Mehta T."/>
            <person name="Park D."/>
            <person name="Pearson M."/>
            <person name="Roberts A."/>
            <person name="Saif S."/>
            <person name="Shenoy N."/>
            <person name="Sisk P."/>
            <person name="Stolte C."/>
            <person name="Sykes S."/>
            <person name="Walk T."/>
            <person name="White J."/>
            <person name="Yandava C."/>
            <person name="Burger G."/>
            <person name="Gray M.W."/>
            <person name="Holland P.W.H."/>
            <person name="King N."/>
            <person name="Lang F.B.F."/>
            <person name="Roger A.J."/>
            <person name="Ruiz-Trillo I."/>
            <person name="Lander E."/>
            <person name="Nusbaum C."/>
        </authorList>
    </citation>
    <scope>NUCLEOTIDE SEQUENCE [LARGE SCALE GENOMIC DNA]</scope>
    <source>
        <strain evidence="3">ATCC 38327</strain>
    </source>
</reference>
<protein>
    <recommendedName>
        <fullName evidence="1">Anthranilate synthase component I N-terminal domain-containing protein</fullName>
    </recommendedName>
</protein>
<dbReference type="Gene3D" id="3.60.120.10">
    <property type="entry name" value="Anthranilate synthase"/>
    <property type="match status" value="1"/>
</dbReference>
<dbReference type="Pfam" id="PF04715">
    <property type="entry name" value="Anth_synt_I_N"/>
    <property type="match status" value="1"/>
</dbReference>
<dbReference type="InterPro" id="IPR006805">
    <property type="entry name" value="Anth_synth_I_N"/>
</dbReference>
<dbReference type="STRING" id="578462.A0A0L0SA79"/>
<proteinExistence type="predicted"/>
<gene>
    <name evidence="2" type="ORF">AMAG_18155</name>
</gene>
<dbReference type="EMBL" id="GG745334">
    <property type="protein sequence ID" value="KNE59347.1"/>
    <property type="molecule type" value="Genomic_DNA"/>
</dbReference>
<dbReference type="InterPro" id="IPR005801">
    <property type="entry name" value="ADC_synthase"/>
</dbReference>
<dbReference type="VEuPathDB" id="FungiDB:AMAG_18155"/>
<dbReference type="Proteomes" id="UP000054350">
    <property type="component" value="Unassembled WGS sequence"/>
</dbReference>
<dbReference type="AlphaFoldDB" id="A0A0L0SA79"/>
<keyword evidence="3" id="KW-1185">Reference proteome</keyword>
<feature type="domain" description="Anthranilate synthase component I N-terminal" evidence="1">
    <location>
        <begin position="43"/>
        <end position="156"/>
    </location>
</feature>
<name>A0A0L0SA79_ALLM3</name>
<reference evidence="2 3" key="1">
    <citation type="submission" date="2009-11" db="EMBL/GenBank/DDBJ databases">
        <title>Annotation of Allomyces macrogynus ATCC 38327.</title>
        <authorList>
            <consortium name="The Broad Institute Genome Sequencing Platform"/>
            <person name="Russ C."/>
            <person name="Cuomo C."/>
            <person name="Burger G."/>
            <person name="Gray M.W."/>
            <person name="Holland P.W.H."/>
            <person name="King N."/>
            <person name="Lang F.B.F."/>
            <person name="Roger A.J."/>
            <person name="Ruiz-Trillo I."/>
            <person name="Young S.K."/>
            <person name="Zeng Q."/>
            <person name="Gargeya S."/>
            <person name="Fitzgerald M."/>
            <person name="Haas B."/>
            <person name="Abouelleil A."/>
            <person name="Alvarado L."/>
            <person name="Arachchi H.M."/>
            <person name="Berlin A."/>
            <person name="Chapman S.B."/>
            <person name="Gearin G."/>
            <person name="Goldberg J."/>
            <person name="Griggs A."/>
            <person name="Gujja S."/>
            <person name="Hansen M."/>
            <person name="Heiman D."/>
            <person name="Howarth C."/>
            <person name="Larimer J."/>
            <person name="Lui A."/>
            <person name="MacDonald P.J.P."/>
            <person name="McCowen C."/>
            <person name="Montmayeur A."/>
            <person name="Murphy C."/>
            <person name="Neiman D."/>
            <person name="Pearson M."/>
            <person name="Priest M."/>
            <person name="Roberts A."/>
            <person name="Saif S."/>
            <person name="Shea T."/>
            <person name="Sisk P."/>
            <person name="Stolte C."/>
            <person name="Sykes S."/>
            <person name="Wortman J."/>
            <person name="Nusbaum C."/>
            <person name="Birren B."/>
        </authorList>
    </citation>
    <scope>NUCLEOTIDE SEQUENCE [LARGE SCALE GENOMIC DNA]</scope>
    <source>
        <strain evidence="2 3">ATCC 38327</strain>
    </source>
</reference>
<dbReference type="eggNOG" id="KOG1223">
    <property type="taxonomic scope" value="Eukaryota"/>
</dbReference>
<evidence type="ECO:0000259" key="1">
    <source>
        <dbReference type="Pfam" id="PF04715"/>
    </source>
</evidence>
<sequence length="158" mass="17379">MSVQLQLSPAEVVDHIRPALARVRSDPANKTVYLPVFATLSADLLTPVTAYLKVAHHADYSFLLESVQGGEKLGRYSFIGANPYEILITGDGPAYRVHGDPLIPLERELSEVEFVPVPHLPSFTGGAVGFVTFDCIQYFEPRTRRDLEDQLGLPEAVS</sequence>
<dbReference type="OrthoDB" id="1865897at2759"/>
<dbReference type="SUPFAM" id="SSF56322">
    <property type="entry name" value="ADC synthase"/>
    <property type="match status" value="1"/>
</dbReference>
<evidence type="ECO:0000313" key="2">
    <source>
        <dbReference type="EMBL" id="KNE59347.1"/>
    </source>
</evidence>